<proteinExistence type="predicted"/>
<dbReference type="Proteomes" id="UP001148737">
    <property type="component" value="Unassembled WGS sequence"/>
</dbReference>
<comment type="caution">
    <text evidence="1">The sequence shown here is derived from an EMBL/GenBank/DDBJ whole genome shotgun (WGS) entry which is preliminary data.</text>
</comment>
<reference evidence="1" key="1">
    <citation type="submission" date="2022-07" db="EMBL/GenBank/DDBJ databases">
        <title>Genome Sequence of Lecanicillium saksenae.</title>
        <authorList>
            <person name="Buettner E."/>
        </authorList>
    </citation>
    <scope>NUCLEOTIDE SEQUENCE</scope>
    <source>
        <strain evidence="1">VT-O1</strain>
    </source>
</reference>
<protein>
    <submittedName>
        <fullName evidence="1">Uncharacterized protein</fullName>
    </submittedName>
</protein>
<name>A0ACC1QTL1_9HYPO</name>
<organism evidence="1 2">
    <name type="scientific">Lecanicillium saksenae</name>
    <dbReference type="NCBI Taxonomy" id="468837"/>
    <lineage>
        <taxon>Eukaryota</taxon>
        <taxon>Fungi</taxon>
        <taxon>Dikarya</taxon>
        <taxon>Ascomycota</taxon>
        <taxon>Pezizomycotina</taxon>
        <taxon>Sordariomycetes</taxon>
        <taxon>Hypocreomycetidae</taxon>
        <taxon>Hypocreales</taxon>
        <taxon>Cordycipitaceae</taxon>
        <taxon>Lecanicillium</taxon>
    </lineage>
</organism>
<accession>A0ACC1QTL1</accession>
<evidence type="ECO:0000313" key="2">
    <source>
        <dbReference type="Proteomes" id="UP001148737"/>
    </source>
</evidence>
<keyword evidence="2" id="KW-1185">Reference proteome</keyword>
<evidence type="ECO:0000313" key="1">
    <source>
        <dbReference type="EMBL" id="KAJ3490822.1"/>
    </source>
</evidence>
<gene>
    <name evidence="1" type="ORF">NLG97_g5702</name>
</gene>
<dbReference type="EMBL" id="JANAKD010000670">
    <property type="protein sequence ID" value="KAJ3490822.1"/>
    <property type="molecule type" value="Genomic_DNA"/>
</dbReference>
<sequence length="426" mass="48375">MSSEAIQVYAPSKQGPKQDGVRLKAVMRRDRAAEATLLPLPLATIYRDGIADGMLVRYYPVYGEWWLKECCWLKPAISGLDFAPLKRAGDALAFAIMGISTSDDYYTQYSMEYYGRTIRDLQLVCEKGNRNDMFKILLSVLLAWTYDQINPTERDVIKGSGHTVGLASILQLMGPKAFQHNPEYQAFLFVRFAQLQEAALTRQPSFLASQEWMEVPFELLSKNELHIATDFLGELIPVQQKFKQINEDRIAYPNVKAGLKELFGEIKMFCERLDACSAGIIQRHPSLFPFLKSASRGVMEIPIVRFGHIGDAGMMLSLYVCRLCMYDLAWDVRDMDATIISKKFMSYLENMALDSADGTLSLIPWLTEAAQGVEGIMGTRFCDKPLELAYQTYERLGGYEFRMVECTKQIRRLTAVQMLRERGGRA</sequence>